<evidence type="ECO:0008006" key="3">
    <source>
        <dbReference type="Google" id="ProtNLM"/>
    </source>
</evidence>
<dbReference type="OrthoDB" id="2909155at2"/>
<sequence>MQTDPDMIAEIDLHDNAVYVVAGGRITQVDPPPSGYGKQEISWHKGEPTHSEIKYTQKF</sequence>
<accession>A0A143HHF9</accession>
<evidence type="ECO:0000313" key="1">
    <source>
        <dbReference type="EMBL" id="AMX01123.1"/>
    </source>
</evidence>
<dbReference type="EMBL" id="CP014806">
    <property type="protein sequence ID" value="AMX01123.1"/>
    <property type="molecule type" value="Genomic_DNA"/>
</dbReference>
<protein>
    <recommendedName>
        <fullName evidence="3">DUF3954 domain-containing protein</fullName>
    </recommendedName>
</protein>
<gene>
    <name evidence="1" type="ORF">ATY39_14030</name>
</gene>
<proteinExistence type="predicted"/>
<dbReference type="AlphaFoldDB" id="A0A143HHF9"/>
<name>A0A143HHF9_9BACL</name>
<dbReference type="Pfam" id="PF13128">
    <property type="entry name" value="DUF3954"/>
    <property type="match status" value="1"/>
</dbReference>
<keyword evidence="2" id="KW-1185">Reference proteome</keyword>
<reference evidence="1 2" key="1">
    <citation type="journal article" date="2016" name="Genome Announc.">
        <title>Whole-Genome Sequence of Rummeliibacillus stabekisii Strain PP9 Isolated from Antarctic Soil.</title>
        <authorList>
            <person name="da Mota F.F."/>
            <person name="Vollu R.E."/>
            <person name="Jurelevicius D."/>
            <person name="Seldin L."/>
        </authorList>
    </citation>
    <scope>NUCLEOTIDE SEQUENCE [LARGE SCALE GENOMIC DNA]</scope>
    <source>
        <strain evidence="1 2">PP9</strain>
    </source>
</reference>
<dbReference type="KEGG" id="rst:ATY39_14030"/>
<reference evidence="2" key="2">
    <citation type="submission" date="2016-03" db="EMBL/GenBank/DDBJ databases">
        <authorList>
            <person name="Ploux O."/>
        </authorList>
    </citation>
    <scope>NUCLEOTIDE SEQUENCE [LARGE SCALE GENOMIC DNA]</scope>
    <source>
        <strain evidence="2">PP9</strain>
    </source>
</reference>
<dbReference type="InterPro" id="IPR025017">
    <property type="entry name" value="DUF3954"/>
</dbReference>
<evidence type="ECO:0000313" key="2">
    <source>
        <dbReference type="Proteomes" id="UP000076021"/>
    </source>
</evidence>
<dbReference type="Proteomes" id="UP000076021">
    <property type="component" value="Chromosome"/>
</dbReference>
<organism evidence="1 2">
    <name type="scientific">Rummeliibacillus stabekisii</name>
    <dbReference type="NCBI Taxonomy" id="241244"/>
    <lineage>
        <taxon>Bacteria</taxon>
        <taxon>Bacillati</taxon>
        <taxon>Bacillota</taxon>
        <taxon>Bacilli</taxon>
        <taxon>Bacillales</taxon>
        <taxon>Caryophanaceae</taxon>
        <taxon>Rummeliibacillus</taxon>
    </lineage>
</organism>